<dbReference type="OrthoDB" id="9771118at2"/>
<dbReference type="NCBIfam" id="TIGR03363">
    <property type="entry name" value="VI_chp_8"/>
    <property type="match status" value="1"/>
</dbReference>
<keyword evidence="4" id="KW-1185">Reference proteome</keyword>
<dbReference type="STRING" id="260552.Mag101_01560"/>
<dbReference type="Pfam" id="PF06812">
    <property type="entry name" value="ImpA_N"/>
    <property type="match status" value="1"/>
</dbReference>
<organism evidence="3 4">
    <name type="scientific">Microbulbifer agarilyticus</name>
    <dbReference type="NCBI Taxonomy" id="260552"/>
    <lineage>
        <taxon>Bacteria</taxon>
        <taxon>Pseudomonadati</taxon>
        <taxon>Pseudomonadota</taxon>
        <taxon>Gammaproteobacteria</taxon>
        <taxon>Cellvibrionales</taxon>
        <taxon>Microbulbiferaceae</taxon>
        <taxon>Microbulbifer</taxon>
    </lineage>
</organism>
<evidence type="ECO:0000313" key="4">
    <source>
        <dbReference type="Proteomes" id="UP000188219"/>
    </source>
</evidence>
<evidence type="ECO:0000259" key="2">
    <source>
        <dbReference type="Pfam" id="PF06812"/>
    </source>
</evidence>
<evidence type="ECO:0000313" key="3">
    <source>
        <dbReference type="EMBL" id="AQQ66477.1"/>
    </source>
</evidence>
<dbReference type="RefSeq" id="WP_077399821.1">
    <property type="nucleotide sequence ID" value="NZ_CP019650.1"/>
</dbReference>
<gene>
    <name evidence="3" type="ORF">Mag101_01560</name>
</gene>
<dbReference type="PANTHER" id="PTHR37951:SF1">
    <property type="entry name" value="TYPE VI SECRETION SYSTEM COMPONENT TSSA1"/>
    <property type="match status" value="1"/>
</dbReference>
<name>A0A1Q2M2J4_9GAMM</name>
<reference evidence="3" key="1">
    <citation type="submission" date="2017-02" db="EMBL/GenBank/DDBJ databases">
        <title>Genome of Microbulbifer agarilyticus GP101.</title>
        <authorList>
            <person name="Jung J."/>
            <person name="Bae S.S."/>
            <person name="Baek K."/>
        </authorList>
    </citation>
    <scope>NUCLEOTIDE SEQUENCE [LARGE SCALE GENOMIC DNA]</scope>
    <source>
        <strain evidence="3">GP101</strain>
    </source>
</reference>
<feature type="region of interest" description="Disordered" evidence="1">
    <location>
        <begin position="382"/>
        <end position="427"/>
    </location>
</feature>
<protein>
    <submittedName>
        <fullName evidence="3">Type VI secretion-associated protein, ImpA family</fullName>
    </submittedName>
</protein>
<dbReference type="InterPro" id="IPR010657">
    <property type="entry name" value="ImpA_N"/>
</dbReference>
<dbReference type="KEGG" id="maga:Mag101_01560"/>
<evidence type="ECO:0000256" key="1">
    <source>
        <dbReference type="SAM" id="MobiDB-lite"/>
    </source>
</evidence>
<dbReference type="EMBL" id="CP019650">
    <property type="protein sequence ID" value="AQQ66477.1"/>
    <property type="molecule type" value="Genomic_DNA"/>
</dbReference>
<dbReference type="AlphaFoldDB" id="A0A1Q2M2J4"/>
<dbReference type="InterPro" id="IPR017740">
    <property type="entry name" value="TssA-like"/>
</dbReference>
<proteinExistence type="predicted"/>
<accession>A0A1Q2M2J4</accession>
<dbReference type="PANTHER" id="PTHR37951">
    <property type="entry name" value="CYTOPLASMIC PROTEIN-RELATED"/>
    <property type="match status" value="1"/>
</dbReference>
<feature type="domain" description="ImpA N-terminal" evidence="2">
    <location>
        <begin position="14"/>
        <end position="141"/>
    </location>
</feature>
<feature type="compositionally biased region" description="Low complexity" evidence="1">
    <location>
        <begin position="415"/>
        <end position="427"/>
    </location>
</feature>
<sequence length="427" mass="46531">MAFASVVDVDALLHDVAGDSAQGEDIRNDRSPTSDYYTIKDARNNARAAERSAMFDESDIDLLAPWRDVAATAEKILRQKSKDLEVASWYAEALIRLHGFAGLRDGILLINGLIEKFWEGLYPEPDEDGMETKVAPLTGLNGDGADGTLLLPIRSAEITPHGDYGGFSFFQYQQARDADKIADPDGKSARIETLGYDIGEFEQCSNSAAPQWADDLVGTLEEALSTYKKINETLRERCGHDAPPFSNITSLLDEVLRTTRFIYSVQLESLSSDPEVTETSAGDDVQEPGMQQVAAMMQQVSVPSGAITSREEALVLLEKAARYFRTYEPHTPLAPGLERLISWGRMTVAELMTELLPDDQARAIYSQLTGVLLDGSDSQRYVAPPKVNASSPSQAAELSAAPIADDSDGGWSDQPETPSTSSAEPSW</sequence>
<dbReference type="Proteomes" id="UP000188219">
    <property type="component" value="Chromosome"/>
</dbReference>